<organism evidence="2 3">
    <name type="scientific">Paenibacillus nasutitermitis</name>
    <dbReference type="NCBI Taxonomy" id="1652958"/>
    <lineage>
        <taxon>Bacteria</taxon>
        <taxon>Bacillati</taxon>
        <taxon>Bacillota</taxon>
        <taxon>Bacilli</taxon>
        <taxon>Bacillales</taxon>
        <taxon>Paenibacillaceae</taxon>
        <taxon>Paenibacillus</taxon>
    </lineage>
</organism>
<keyword evidence="3" id="KW-1185">Reference proteome</keyword>
<accession>A0A916Z6A2</accession>
<protein>
    <recommendedName>
        <fullName evidence="1">Neutral/alkaline non-lysosomal ceramidase N-terminal domain-containing protein</fullName>
    </recommendedName>
</protein>
<dbReference type="EMBL" id="BMHP01000003">
    <property type="protein sequence ID" value="GGD78447.1"/>
    <property type="molecule type" value="Genomic_DNA"/>
</dbReference>
<evidence type="ECO:0000259" key="1">
    <source>
        <dbReference type="Pfam" id="PF04734"/>
    </source>
</evidence>
<gene>
    <name evidence="2" type="ORF">GCM10010911_40610</name>
</gene>
<evidence type="ECO:0000313" key="3">
    <source>
        <dbReference type="Proteomes" id="UP000612456"/>
    </source>
</evidence>
<feature type="domain" description="Neutral/alkaline non-lysosomal ceramidase N-terminal" evidence="1">
    <location>
        <begin position="7"/>
        <end position="240"/>
    </location>
</feature>
<sequence>MESVLYLGTEKIDITPTFPVSLAGFASRSSMGPAEDVSHPLYARIFVFESRNNGDAQRSLLISADLLWWGSDRVPDLKRRIHSRFGIEEAAILLHGTHTHSGPQTSLLFTSYLGQPDLVYLAKLEEHVLDGIEQALANLEPVRAERGTGQSLLGINRRGLRKSPPKTDEVDHELNVIRFTDLHDTPKAVFIHYACHPVITNENKFSSEYIGVAMETVEQQYGNGVVAGFLQGTCGDINPGDGQIVIRGTDEQVIEVGLAFAGDVLRVLDKPMTPLTGCRLQWRSETVELPLAALPDKQTLEDGLSLPDVHGEWHRIQLDRFHGLKQTMPLELTWLKLAEECSFLAMNAEIVVEYGLYLKRLSKGRILPIAYTNGMFGYVPTAAQLQEGGYESYDSTYYFAMPAVFDPKVEQVLKNALDGFLK</sequence>
<name>A0A916Z6A2_9BACL</name>
<reference evidence="2" key="1">
    <citation type="journal article" date="2014" name="Int. J. Syst. Evol. Microbiol.">
        <title>Complete genome sequence of Corynebacterium casei LMG S-19264T (=DSM 44701T), isolated from a smear-ripened cheese.</title>
        <authorList>
            <consortium name="US DOE Joint Genome Institute (JGI-PGF)"/>
            <person name="Walter F."/>
            <person name="Albersmeier A."/>
            <person name="Kalinowski J."/>
            <person name="Ruckert C."/>
        </authorList>
    </citation>
    <scope>NUCLEOTIDE SEQUENCE</scope>
    <source>
        <strain evidence="2">CGMCC 1.15178</strain>
    </source>
</reference>
<dbReference type="AlphaFoldDB" id="A0A916Z6A2"/>
<dbReference type="Proteomes" id="UP000612456">
    <property type="component" value="Unassembled WGS sequence"/>
</dbReference>
<dbReference type="InterPro" id="IPR031329">
    <property type="entry name" value="NEUT/ALK_ceramidase_N"/>
</dbReference>
<reference evidence="2" key="2">
    <citation type="submission" date="2020-09" db="EMBL/GenBank/DDBJ databases">
        <authorList>
            <person name="Sun Q."/>
            <person name="Zhou Y."/>
        </authorList>
    </citation>
    <scope>NUCLEOTIDE SEQUENCE</scope>
    <source>
        <strain evidence="2">CGMCC 1.15178</strain>
    </source>
</reference>
<comment type="caution">
    <text evidence="2">The sequence shown here is derived from an EMBL/GenBank/DDBJ whole genome shotgun (WGS) entry which is preliminary data.</text>
</comment>
<evidence type="ECO:0000313" key="2">
    <source>
        <dbReference type="EMBL" id="GGD78447.1"/>
    </source>
</evidence>
<dbReference type="RefSeq" id="WP_188994322.1">
    <property type="nucleotide sequence ID" value="NZ_BMHP01000003.1"/>
</dbReference>
<dbReference type="Pfam" id="PF04734">
    <property type="entry name" value="Ceramidase_alk"/>
    <property type="match status" value="1"/>
</dbReference>
<proteinExistence type="predicted"/>